<reference evidence="8 9" key="1">
    <citation type="submission" date="2020-05" db="EMBL/GenBank/DDBJ databases">
        <title>Isolation and characterization of methanoarchaea from a cold seep at offshore SW Taiwan.</title>
        <authorList>
            <person name="Chen Y.-W."/>
            <person name="Chen S.-C."/>
            <person name="Lai M.-C."/>
        </authorList>
    </citation>
    <scope>NUCLEOTIDE SEQUENCE [LARGE SCALE GENOMIC DNA]</scope>
    <source>
        <strain evidence="8 9">YWC-01</strain>
    </source>
</reference>
<dbReference type="PANTHER" id="PTHR30405">
    <property type="entry name" value="TRANSPOSASE"/>
    <property type="match status" value="1"/>
</dbReference>
<dbReference type="NCBIfam" id="NF040570">
    <property type="entry name" value="guided_TnpB"/>
    <property type="match status" value="1"/>
</dbReference>
<keyword evidence="5" id="KW-0233">DNA recombination</keyword>
<evidence type="ECO:0000256" key="5">
    <source>
        <dbReference type="ARBA" id="ARBA00023172"/>
    </source>
</evidence>
<dbReference type="Pfam" id="PF01385">
    <property type="entry name" value="OrfB_IS605"/>
    <property type="match status" value="1"/>
</dbReference>
<evidence type="ECO:0000259" key="6">
    <source>
        <dbReference type="Pfam" id="PF01385"/>
    </source>
</evidence>
<protein>
    <submittedName>
        <fullName evidence="8">Transposase</fullName>
    </submittedName>
</protein>
<dbReference type="InterPro" id="IPR051399">
    <property type="entry name" value="RNA-guided_DNA_endo/Transpos"/>
</dbReference>
<accession>A0ABU3Z2S5</accession>
<dbReference type="PANTHER" id="PTHR30405:SF11">
    <property type="entry name" value="RNA-GUIDED DNA ENDONUCLEASE RV2885C-RELATED"/>
    <property type="match status" value="1"/>
</dbReference>
<evidence type="ECO:0000256" key="4">
    <source>
        <dbReference type="ARBA" id="ARBA00023125"/>
    </source>
</evidence>
<evidence type="ECO:0000313" key="8">
    <source>
        <dbReference type="EMBL" id="MDV4343115.1"/>
    </source>
</evidence>
<evidence type="ECO:0000313" key="9">
    <source>
        <dbReference type="Proteomes" id="UP001273768"/>
    </source>
</evidence>
<sequence length="407" mass="46772">MSANGSLESAMRHVARYRIYPSQKIAGRLFASFARCAFVRNWCLENKVYQDSCLPTLKTEYPELKEVHSKVLQNVVQQIVHNLRALRKLKEQGRKVGKLRKKWVHSMIYEQSGFKLTGNHLWLSKIGEMRIELSRPVPGRIKQIVVKHTPAHKWFVAVISETPDTPEPTTGTRAVGIDLNLENFSTDTEGTVFPHPHNVMKAAKRLRRAQRKLSRAADGSRNRRKQRIRVARIHEQVENRRNDFLHKWSRYYVDHYDLIALEHLNIRPMVESLDAKLRGRSQSILDAAMGRSGRSRRLRLAWYKAREFIRYKAANAGTYVHLIDPAYTTQDCSVCGHREKKDLWQRTHACPVCGYTVPRDLNAAQNILKRASVGWGTPESTLVEIGTTTPPIPAVHVPVNESRISRL</sequence>
<evidence type="ECO:0000256" key="2">
    <source>
        <dbReference type="ARBA" id="ARBA00011044"/>
    </source>
</evidence>
<organism evidence="8 9">
    <name type="scientific">Methanoculleus nereidis</name>
    <dbReference type="NCBI Taxonomy" id="2735141"/>
    <lineage>
        <taxon>Archaea</taxon>
        <taxon>Methanobacteriati</taxon>
        <taxon>Methanobacteriota</taxon>
        <taxon>Stenosarchaea group</taxon>
        <taxon>Methanomicrobia</taxon>
        <taxon>Methanomicrobiales</taxon>
        <taxon>Methanomicrobiaceae</taxon>
        <taxon>Methanoculleus</taxon>
    </lineage>
</organism>
<dbReference type="EMBL" id="JABFFQ010000005">
    <property type="protein sequence ID" value="MDV4343115.1"/>
    <property type="molecule type" value="Genomic_DNA"/>
</dbReference>
<feature type="domain" description="Probable transposase IS891/IS1136/IS1341" evidence="6">
    <location>
        <begin position="161"/>
        <end position="271"/>
    </location>
</feature>
<keyword evidence="3" id="KW-0815">Transposition</keyword>
<evidence type="ECO:0000259" key="7">
    <source>
        <dbReference type="Pfam" id="PF07282"/>
    </source>
</evidence>
<dbReference type="Proteomes" id="UP001273768">
    <property type="component" value="Unassembled WGS sequence"/>
</dbReference>
<proteinExistence type="inferred from homology"/>
<keyword evidence="4" id="KW-0238">DNA-binding</keyword>
<comment type="caution">
    <text evidence="8">The sequence shown here is derived from an EMBL/GenBank/DDBJ whole genome shotgun (WGS) entry which is preliminary data.</text>
</comment>
<gene>
    <name evidence="8" type="ORF">HL657_08035</name>
</gene>
<evidence type="ECO:0000256" key="3">
    <source>
        <dbReference type="ARBA" id="ARBA00022578"/>
    </source>
</evidence>
<comment type="similarity">
    <text evidence="1">In the C-terminal section; belongs to the transposase 35 family.</text>
</comment>
<keyword evidence="9" id="KW-1185">Reference proteome</keyword>
<dbReference type="InterPro" id="IPR001959">
    <property type="entry name" value="Transposase"/>
</dbReference>
<dbReference type="RefSeq" id="WP_317296298.1">
    <property type="nucleotide sequence ID" value="NZ_JABFFQ010000005.1"/>
</dbReference>
<name>A0ABU3Z2S5_9EURY</name>
<feature type="domain" description="Cas12f1-like TNB" evidence="7">
    <location>
        <begin position="302"/>
        <end position="367"/>
    </location>
</feature>
<dbReference type="InterPro" id="IPR010095">
    <property type="entry name" value="Cas12f1-like_TNB"/>
</dbReference>
<evidence type="ECO:0000256" key="1">
    <source>
        <dbReference type="ARBA" id="ARBA00008761"/>
    </source>
</evidence>
<dbReference type="Pfam" id="PF07282">
    <property type="entry name" value="Cas12f1-like_TNB"/>
    <property type="match status" value="1"/>
</dbReference>
<comment type="similarity">
    <text evidence="2">In the N-terminal section; belongs to the transposase 2 family.</text>
</comment>